<dbReference type="InterPro" id="IPR004839">
    <property type="entry name" value="Aminotransferase_I/II_large"/>
</dbReference>
<keyword evidence="9" id="KW-1185">Reference proteome</keyword>
<dbReference type="InterPro" id="IPR000796">
    <property type="entry name" value="Asp_trans"/>
</dbReference>
<dbReference type="PANTHER" id="PTHR11879:SF22">
    <property type="entry name" value="ASPARTATE AMINOTRANSFERASE, MITOCHONDRIAL"/>
    <property type="match status" value="1"/>
</dbReference>
<dbReference type="Pfam" id="PF00155">
    <property type="entry name" value="Aminotran_1_2"/>
    <property type="match status" value="1"/>
</dbReference>
<dbReference type="RefSeq" id="WP_188745732.1">
    <property type="nucleotide sequence ID" value="NZ_BMIJ01000001.1"/>
</dbReference>
<evidence type="ECO:0000256" key="5">
    <source>
        <dbReference type="ARBA" id="ARBA00022679"/>
    </source>
</evidence>
<evidence type="ECO:0000256" key="4">
    <source>
        <dbReference type="ARBA" id="ARBA00022576"/>
    </source>
</evidence>
<name>A0ABQ1K4C1_9GAMM</name>
<dbReference type="InterPro" id="IPR015422">
    <property type="entry name" value="PyrdxlP-dep_Trfase_small"/>
</dbReference>
<dbReference type="SUPFAM" id="SSF53383">
    <property type="entry name" value="PLP-dependent transferases"/>
    <property type="match status" value="1"/>
</dbReference>
<dbReference type="Gene3D" id="3.90.1150.10">
    <property type="entry name" value="Aspartate Aminotransferase, domain 1"/>
    <property type="match status" value="1"/>
</dbReference>
<protein>
    <submittedName>
        <fullName evidence="8">Aminotransferase</fullName>
    </submittedName>
</protein>
<comment type="caution">
    <text evidence="8">The sequence shown here is derived from an EMBL/GenBank/DDBJ whole genome shotgun (WGS) entry which is preliminary data.</text>
</comment>
<keyword evidence="6" id="KW-0663">Pyridoxal phosphate</keyword>
<organism evidence="8 9">
    <name type="scientific">Marinobacterium zhoushanense</name>
    <dbReference type="NCBI Taxonomy" id="1679163"/>
    <lineage>
        <taxon>Bacteria</taxon>
        <taxon>Pseudomonadati</taxon>
        <taxon>Pseudomonadota</taxon>
        <taxon>Gammaproteobacteria</taxon>
        <taxon>Oceanospirillales</taxon>
        <taxon>Oceanospirillaceae</taxon>
        <taxon>Marinobacterium</taxon>
    </lineage>
</organism>
<comment type="cofactor">
    <cofactor evidence="1">
        <name>pyridoxal 5'-phosphate</name>
        <dbReference type="ChEBI" id="CHEBI:597326"/>
    </cofactor>
</comment>
<proteinExistence type="inferred from homology"/>
<evidence type="ECO:0000313" key="9">
    <source>
        <dbReference type="Proteomes" id="UP000629025"/>
    </source>
</evidence>
<comment type="subunit">
    <text evidence="3">Homodimer.</text>
</comment>
<dbReference type="InterPro" id="IPR015424">
    <property type="entry name" value="PyrdxlP-dep_Trfase"/>
</dbReference>
<keyword evidence="4 8" id="KW-0032">Aminotransferase</keyword>
<feature type="domain" description="Aminotransferase class I/classII large" evidence="7">
    <location>
        <begin position="27"/>
        <end position="392"/>
    </location>
</feature>
<evidence type="ECO:0000256" key="2">
    <source>
        <dbReference type="ARBA" id="ARBA00007441"/>
    </source>
</evidence>
<dbReference type="PANTHER" id="PTHR11879">
    <property type="entry name" value="ASPARTATE AMINOTRANSFERASE"/>
    <property type="match status" value="1"/>
</dbReference>
<gene>
    <name evidence="8" type="primary">aspC</name>
    <name evidence="8" type="ORF">GCM10011352_07390</name>
</gene>
<dbReference type="Gene3D" id="3.40.640.10">
    <property type="entry name" value="Type I PLP-dependent aspartate aminotransferase-like (Major domain)"/>
    <property type="match status" value="1"/>
</dbReference>
<keyword evidence="5" id="KW-0808">Transferase</keyword>
<evidence type="ECO:0000256" key="6">
    <source>
        <dbReference type="ARBA" id="ARBA00022898"/>
    </source>
</evidence>
<evidence type="ECO:0000256" key="3">
    <source>
        <dbReference type="ARBA" id="ARBA00011738"/>
    </source>
</evidence>
<evidence type="ECO:0000259" key="7">
    <source>
        <dbReference type="Pfam" id="PF00155"/>
    </source>
</evidence>
<dbReference type="Proteomes" id="UP000629025">
    <property type="component" value="Unassembled WGS sequence"/>
</dbReference>
<accession>A0ABQ1K4C1</accession>
<reference evidence="9" key="1">
    <citation type="journal article" date="2019" name="Int. J. Syst. Evol. Microbiol.">
        <title>The Global Catalogue of Microorganisms (GCM) 10K type strain sequencing project: providing services to taxonomists for standard genome sequencing and annotation.</title>
        <authorList>
            <consortium name="The Broad Institute Genomics Platform"/>
            <consortium name="The Broad Institute Genome Sequencing Center for Infectious Disease"/>
            <person name="Wu L."/>
            <person name="Ma J."/>
        </authorList>
    </citation>
    <scope>NUCLEOTIDE SEQUENCE [LARGE SCALE GENOMIC DNA]</scope>
    <source>
        <strain evidence="9">CGMCC 1.15341</strain>
    </source>
</reference>
<sequence>MYETLQPVAEDPILALMASYRRDTNSNKLDLGIGVYKDEQGQTPIMQAVSSAERLLLERETSKSYIGPAGSEGFNRLITQLVFGADHRVIGENRVVSAQTPGGCGALRIGAELLAACSPTGRIWVSDPTWANHRPLLAGAGLEIREYPYYDSAQRSIRFGEMIDSLNGAEAGDIVLLHGCCHNPTGADLEPEQWRQLAELIERRGLLPFVDIAYQGLGDGLDRDAYGVRYLAEQLPEMMVVTSCSKNFGLYRERTGALFLIGRTPAQTERAGGQLFSRIRGHYSMPPAHGGAVVETILDDTGLTALWQSELSAMRERIRYLRHRLVDRLEQVGVNGDFGHIRHQRGMFSFLGIEREQVVALRKQHSVYLVESGRFNVAGLSNGSIDAFVAALAQTVGVSPGYEMPLTSTSI</sequence>
<evidence type="ECO:0000313" key="8">
    <source>
        <dbReference type="EMBL" id="GGB84065.1"/>
    </source>
</evidence>
<dbReference type="InterPro" id="IPR015421">
    <property type="entry name" value="PyrdxlP-dep_Trfase_major"/>
</dbReference>
<dbReference type="EMBL" id="BMIJ01000001">
    <property type="protein sequence ID" value="GGB84065.1"/>
    <property type="molecule type" value="Genomic_DNA"/>
</dbReference>
<evidence type="ECO:0000256" key="1">
    <source>
        <dbReference type="ARBA" id="ARBA00001933"/>
    </source>
</evidence>
<dbReference type="PRINTS" id="PR00799">
    <property type="entry name" value="TRANSAMINASE"/>
</dbReference>
<comment type="similarity">
    <text evidence="2">Belongs to the class-I pyridoxal-phosphate-dependent aminotransferase family.</text>
</comment>
<dbReference type="GO" id="GO:0008483">
    <property type="term" value="F:transaminase activity"/>
    <property type="evidence" value="ECO:0007669"/>
    <property type="project" value="UniProtKB-KW"/>
</dbReference>
<dbReference type="CDD" id="cd00609">
    <property type="entry name" value="AAT_like"/>
    <property type="match status" value="1"/>
</dbReference>
<dbReference type="NCBIfam" id="NF006719">
    <property type="entry name" value="PRK09257.1"/>
    <property type="match status" value="1"/>
</dbReference>